<dbReference type="Pfam" id="PF16898">
    <property type="entry name" value="TOPRIM_C"/>
    <property type="match status" value="1"/>
</dbReference>
<dbReference type="InterPro" id="IPR018522">
    <property type="entry name" value="TopoIIA_CS"/>
</dbReference>
<dbReference type="FunCoup" id="S7XSP8">
    <property type="interactions" value="231"/>
</dbReference>
<dbReference type="GO" id="GO:0005634">
    <property type="term" value="C:nucleus"/>
    <property type="evidence" value="ECO:0007669"/>
    <property type="project" value="TreeGrafter"/>
</dbReference>
<sequence length="1130" mass="131234">MKKQKTVEELYQKKTPIEHILLRPDTYIGSVECEEKNMYILSDNKIVSKNITFVPGLYKIFDEIIVNAADNKIRDSKMNCIKVDIDEKNGVISVYNNGDGIPVKIHAKEKIYVPELIFGQLLTSSNYDDDEKKVTGGRNGYGAKLCNIFSEEFVVETVDKKEKLYYYQRFTKNMSKREDPVIKNMKDAGVKEEFTKITFKPDFKRFNMKGFDKDILSLLKKRVYDLAGIVKKVDVYLNDKKIEIKNFKEYISYYEGEHKNILHEIPNDRWEVAVLLSDDQFQQVSFVNSICTTKGGSHVNFITDQIVDAIIENFKKKEKSVKIKPQQVKRCLFVFINSLIENPAFDSQTKENLTLRASAFGSACKLSDAFLKKIINSEIMKKVTESAKAVQNKELTKTDGSKNVRYLDIEKLEDANRAGTVDSYKCSLILTEGDSAKTFVMSGIGLVGKDHYGVFPLKGKLLNVREASHKQIMENKELINIKKIIGLKQGKEYKDVKDLRYGHIIIMTDQDHDGSHIKGLLINFFDFYFPSLLKIPGFLQEFITPIVRVTQAKKQIDFFTIPEYEEWKNNNTGFTAKYFKGLGTNRAEDARYYFRNLDRHVKDFFELKQEDREMVELAFSKKKTDDRKTWLKNYVPGTFLDNSQSKITISDFVNKELILFSMADNIRSIPSVIDGMKPGQRKVLFGCFKRNLTNPMKVAQLVGYIAQITMYHHGEQSLASTIINLASDFVGSTNINILYPDGQFGSRIKGGKDAASPRYINTKLMDITKTIFCNSDEPILNFLVEENQSIEPNYYIPIIPMVLVNGSEGIGTGWSTCIPNYNPKDIVDNLLNMMEDKEPEELVPFYKSFQGTITKIENNRYKVSGKYELYGDTLEISELPVGTWTETYKLFLQELRRKGEIKDFSEYHTNKTVYFSIKLDKNKDGIEKRFKLNTIINTSNMVCFDKNGQIKRYKDTSEILKEYYFVRLKAYGERRSHLIKSFEQEIEKIDNLVRFIKEVVENTLIISKRKRADIEEELVRKEYKKYDDSYNYLLTQQLLSLTEERILKLQTDKEKLEADFEDLLSMTTKDMWKKDLIEFMDKYNKFEEMNKKELEYDLKNRKGIDKMSKKKTRNKKHKMNADDMLLISSD</sequence>
<dbReference type="InterPro" id="IPR013758">
    <property type="entry name" value="Topo_IIA_A/C_ab"/>
</dbReference>
<dbReference type="PROSITE" id="PS50880">
    <property type="entry name" value="TOPRIM"/>
    <property type="match status" value="1"/>
</dbReference>
<comment type="caution">
    <text evidence="19">The sequence shown here is derived from an EMBL/GenBank/DDBJ whole genome shotgun (WGS) entry which is preliminary data.</text>
</comment>
<dbReference type="OMA" id="DVKPHMI"/>
<evidence type="ECO:0000256" key="8">
    <source>
        <dbReference type="ARBA" id="ARBA00022741"/>
    </source>
</evidence>
<evidence type="ECO:0000256" key="14">
    <source>
        <dbReference type="PROSITE-ProRule" id="PRU01384"/>
    </source>
</evidence>
<dbReference type="InterPro" id="IPR034157">
    <property type="entry name" value="TOPRIM_TopoII"/>
</dbReference>
<dbReference type="OrthoDB" id="276498at2759"/>
<dbReference type="SUPFAM" id="SSF56719">
    <property type="entry name" value="Type II DNA topoisomerase"/>
    <property type="match status" value="1"/>
</dbReference>
<dbReference type="InterPro" id="IPR013759">
    <property type="entry name" value="Topo_IIA_B_C"/>
</dbReference>
<organism evidence="19 20">
    <name type="scientific">Spraguea lophii (strain 42_110)</name>
    <name type="common">Microsporidian parasite</name>
    <dbReference type="NCBI Taxonomy" id="1358809"/>
    <lineage>
        <taxon>Eukaryota</taxon>
        <taxon>Fungi</taxon>
        <taxon>Fungi incertae sedis</taxon>
        <taxon>Microsporidia</taxon>
        <taxon>Spragueidae</taxon>
        <taxon>Spraguea</taxon>
    </lineage>
</organism>
<keyword evidence="11 14" id="KW-0799">Topoisomerase</keyword>
<comment type="cofactor">
    <cofactor evidence="2">
        <name>Ca(2+)</name>
        <dbReference type="ChEBI" id="CHEBI:29108"/>
    </cofactor>
</comment>
<dbReference type="GO" id="GO:0003677">
    <property type="term" value="F:DNA binding"/>
    <property type="evidence" value="ECO:0007669"/>
    <property type="project" value="UniProtKB-UniRule"/>
</dbReference>
<proteinExistence type="inferred from homology"/>
<dbReference type="InterPro" id="IPR006171">
    <property type="entry name" value="TOPRIM_dom"/>
</dbReference>
<keyword evidence="9 15" id="KW-0067">ATP-binding</keyword>
<evidence type="ECO:0000256" key="6">
    <source>
        <dbReference type="ARBA" id="ARBA00019635"/>
    </source>
</evidence>
<dbReference type="FunFam" id="3.30.565.10:FF:000004">
    <property type="entry name" value="DNA topoisomerase 2"/>
    <property type="match status" value="1"/>
</dbReference>
<evidence type="ECO:0000313" key="19">
    <source>
        <dbReference type="EMBL" id="EPR78948.1"/>
    </source>
</evidence>
<evidence type="ECO:0000313" key="20">
    <source>
        <dbReference type="Proteomes" id="UP000014978"/>
    </source>
</evidence>
<dbReference type="InterPro" id="IPR002205">
    <property type="entry name" value="Topo_IIA_dom_A"/>
</dbReference>
<dbReference type="FunFam" id="3.90.199.10:FF:000002">
    <property type="entry name" value="DNA topoisomerase 2"/>
    <property type="match status" value="1"/>
</dbReference>
<dbReference type="GO" id="GO:0003918">
    <property type="term" value="F:DNA topoisomerase type II (double strand cut, ATP-hydrolyzing) activity"/>
    <property type="evidence" value="ECO:0007669"/>
    <property type="project" value="UniProtKB-UniRule"/>
</dbReference>
<keyword evidence="7" id="KW-0479">Metal-binding</keyword>
<evidence type="ECO:0000259" key="17">
    <source>
        <dbReference type="PROSITE" id="PS50880"/>
    </source>
</evidence>
<dbReference type="Pfam" id="PF02518">
    <property type="entry name" value="HATPase_c"/>
    <property type="match status" value="1"/>
</dbReference>
<dbReference type="PRINTS" id="PR01158">
    <property type="entry name" value="TOPISMRASEII"/>
</dbReference>
<evidence type="ECO:0000256" key="11">
    <source>
        <dbReference type="ARBA" id="ARBA00023029"/>
    </source>
</evidence>
<dbReference type="Pfam" id="PF01751">
    <property type="entry name" value="Toprim"/>
    <property type="match status" value="1"/>
</dbReference>
<comment type="similarity">
    <text evidence="4 15">Belongs to the type II topoisomerase family.</text>
</comment>
<dbReference type="SMART" id="SM00387">
    <property type="entry name" value="HATPase_c"/>
    <property type="match status" value="1"/>
</dbReference>
<dbReference type="HOGENOM" id="CLU_001935_1_0_1"/>
<dbReference type="GO" id="GO:0000712">
    <property type="term" value="P:resolution of meiotic recombination intermediates"/>
    <property type="evidence" value="ECO:0007669"/>
    <property type="project" value="TreeGrafter"/>
</dbReference>
<keyword evidence="12 14" id="KW-0238">DNA-binding</keyword>
<dbReference type="GO" id="GO:0006265">
    <property type="term" value="P:DNA topological change"/>
    <property type="evidence" value="ECO:0007669"/>
    <property type="project" value="UniProtKB-UniRule"/>
</dbReference>
<comment type="subunit">
    <text evidence="15">Homodimer.</text>
</comment>
<evidence type="ECO:0000256" key="4">
    <source>
        <dbReference type="ARBA" id="ARBA00011080"/>
    </source>
</evidence>
<dbReference type="PANTHER" id="PTHR10169">
    <property type="entry name" value="DNA TOPOISOMERASE/GYRASE"/>
    <property type="match status" value="1"/>
</dbReference>
<dbReference type="CDD" id="cd03365">
    <property type="entry name" value="TOPRIM_TopoIIA"/>
    <property type="match status" value="1"/>
</dbReference>
<dbReference type="SMART" id="SM00433">
    <property type="entry name" value="TOP2c"/>
    <property type="match status" value="1"/>
</dbReference>
<evidence type="ECO:0000256" key="10">
    <source>
        <dbReference type="ARBA" id="ARBA00022842"/>
    </source>
</evidence>
<evidence type="ECO:0000256" key="13">
    <source>
        <dbReference type="ARBA" id="ARBA00023235"/>
    </source>
</evidence>
<dbReference type="InterPro" id="IPR001241">
    <property type="entry name" value="Topo_IIA"/>
</dbReference>
<dbReference type="Gene3D" id="3.30.230.10">
    <property type="match status" value="1"/>
</dbReference>
<feature type="domain" description="Toprim" evidence="17">
    <location>
        <begin position="426"/>
        <end position="540"/>
    </location>
</feature>
<dbReference type="CDD" id="cd16930">
    <property type="entry name" value="HATPase_TopII-like"/>
    <property type="match status" value="1"/>
</dbReference>
<dbReference type="InterPro" id="IPR036890">
    <property type="entry name" value="HATPase_C_sf"/>
</dbReference>
<dbReference type="InterPro" id="IPR003594">
    <property type="entry name" value="HATPase_dom"/>
</dbReference>
<evidence type="ECO:0000256" key="16">
    <source>
        <dbReference type="SAM" id="Coils"/>
    </source>
</evidence>
<accession>S7XSP8</accession>
<dbReference type="InterPro" id="IPR050634">
    <property type="entry name" value="DNA_Topoisomerase_II"/>
</dbReference>
<dbReference type="InterPro" id="IPR031660">
    <property type="entry name" value="TOPRIM_C"/>
</dbReference>
<dbReference type="Pfam" id="PF00521">
    <property type="entry name" value="DNA_topoisoIV"/>
    <property type="match status" value="1"/>
</dbReference>
<comment type="function">
    <text evidence="15">Control of topological states of DNA by transient breakage and subsequent rejoining of DNA strands. Topoisomerase II makes double-strand breaks.</text>
</comment>
<dbReference type="InterPro" id="IPR020568">
    <property type="entry name" value="Ribosomal_Su5_D2-typ_SF"/>
</dbReference>
<dbReference type="FunFam" id="3.30.230.10:FF:000008">
    <property type="entry name" value="DNA topoisomerase 2"/>
    <property type="match status" value="1"/>
</dbReference>
<dbReference type="Gene3D" id="3.90.199.10">
    <property type="entry name" value="Topoisomerase II, domain 5"/>
    <property type="match status" value="1"/>
</dbReference>
<keyword evidence="16" id="KW-0175">Coiled coil</keyword>
<dbReference type="InParanoid" id="S7XSP8"/>
<dbReference type="CDD" id="cd03481">
    <property type="entry name" value="TopoIIA_Trans_ScTopoIIA"/>
    <property type="match status" value="1"/>
</dbReference>
<evidence type="ECO:0000259" key="18">
    <source>
        <dbReference type="PROSITE" id="PS52040"/>
    </source>
</evidence>
<dbReference type="GO" id="GO:0000819">
    <property type="term" value="P:sister chromatid segregation"/>
    <property type="evidence" value="ECO:0007669"/>
    <property type="project" value="TreeGrafter"/>
</dbReference>
<dbReference type="Proteomes" id="UP000014978">
    <property type="component" value="Unassembled WGS sequence"/>
</dbReference>
<keyword evidence="20" id="KW-1185">Reference proteome</keyword>
<keyword evidence="10" id="KW-0460">Magnesium</keyword>
<dbReference type="EMBL" id="ATCN01000469">
    <property type="protein sequence ID" value="EPR78948.1"/>
    <property type="molecule type" value="Genomic_DNA"/>
</dbReference>
<dbReference type="SUPFAM" id="SSF54211">
    <property type="entry name" value="Ribosomal protein S5 domain 2-like"/>
    <property type="match status" value="1"/>
</dbReference>
<feature type="coiled-coil region" evidence="16">
    <location>
        <begin position="1039"/>
        <end position="1066"/>
    </location>
</feature>
<evidence type="ECO:0000256" key="1">
    <source>
        <dbReference type="ARBA" id="ARBA00000185"/>
    </source>
</evidence>
<feature type="domain" description="Topo IIA-type catalytic" evidence="18">
    <location>
        <begin position="669"/>
        <end position="1076"/>
    </location>
</feature>
<dbReference type="Gene3D" id="3.30.565.10">
    <property type="entry name" value="Histidine kinase-like ATPase, C-terminal domain"/>
    <property type="match status" value="1"/>
</dbReference>
<dbReference type="SMART" id="SM00434">
    <property type="entry name" value="TOP4c"/>
    <property type="match status" value="1"/>
</dbReference>
<dbReference type="SUPFAM" id="SSF55874">
    <property type="entry name" value="ATPase domain of HSP90 chaperone/DNA topoisomerase II/histidine kinase"/>
    <property type="match status" value="1"/>
</dbReference>
<dbReference type="Gene3D" id="3.40.50.670">
    <property type="match status" value="1"/>
</dbReference>
<dbReference type="InterPro" id="IPR013506">
    <property type="entry name" value="Topo_IIA_bsu_dom2"/>
</dbReference>
<dbReference type="Gene3D" id="1.10.268.10">
    <property type="entry name" value="Topoisomerase, domain 3"/>
    <property type="match status" value="1"/>
</dbReference>
<evidence type="ECO:0000256" key="2">
    <source>
        <dbReference type="ARBA" id="ARBA00001913"/>
    </source>
</evidence>
<dbReference type="Gene3D" id="3.30.1490.30">
    <property type="match status" value="1"/>
</dbReference>
<evidence type="ECO:0000256" key="9">
    <source>
        <dbReference type="ARBA" id="ARBA00022840"/>
    </source>
</evidence>
<evidence type="ECO:0000256" key="15">
    <source>
        <dbReference type="RuleBase" id="RU362094"/>
    </source>
</evidence>
<dbReference type="EC" id="5.6.2.2" evidence="5 15"/>
<comment type="catalytic activity">
    <reaction evidence="1 14 15">
        <text>ATP-dependent breakage, passage and rejoining of double-stranded DNA.</text>
        <dbReference type="EC" id="5.6.2.2"/>
    </reaction>
</comment>
<reference evidence="20" key="1">
    <citation type="journal article" date="2013" name="PLoS Genet.">
        <title>The genome of Spraguea lophii and the basis of host-microsporidian interactions.</title>
        <authorList>
            <person name="Campbell S.E."/>
            <person name="Williams T.A."/>
            <person name="Yousuf A."/>
            <person name="Soanes D.M."/>
            <person name="Paszkiewicz K.H."/>
            <person name="Williams B.A.P."/>
        </authorList>
    </citation>
    <scope>NUCLEOTIDE SEQUENCE [LARGE SCALE GENOMIC DNA]</scope>
    <source>
        <strain evidence="20">42_110</strain>
    </source>
</reference>
<dbReference type="PROSITE" id="PS00177">
    <property type="entry name" value="TOPOISOMERASE_II"/>
    <property type="match status" value="1"/>
</dbReference>
<dbReference type="VEuPathDB" id="MicrosporidiaDB:SLOPH_312"/>
<evidence type="ECO:0000256" key="3">
    <source>
        <dbReference type="ARBA" id="ARBA00001946"/>
    </source>
</evidence>
<evidence type="ECO:0000256" key="7">
    <source>
        <dbReference type="ARBA" id="ARBA00022723"/>
    </source>
</evidence>
<dbReference type="InterPro" id="IPR013757">
    <property type="entry name" value="Topo_IIA_A_a_sf"/>
</dbReference>
<dbReference type="InterPro" id="IPR014721">
    <property type="entry name" value="Ribsml_uS5_D2-typ_fold_subgr"/>
</dbReference>
<keyword evidence="13 14" id="KW-0413">Isomerase</keyword>
<evidence type="ECO:0000256" key="5">
    <source>
        <dbReference type="ARBA" id="ARBA00012895"/>
    </source>
</evidence>
<dbReference type="GO" id="GO:0046872">
    <property type="term" value="F:metal ion binding"/>
    <property type="evidence" value="ECO:0007669"/>
    <property type="project" value="UniProtKB-KW"/>
</dbReference>
<dbReference type="InterPro" id="IPR013760">
    <property type="entry name" value="Topo_IIA-like_dom_sf"/>
</dbReference>
<dbReference type="STRING" id="1358809.S7XSP8"/>
<protein>
    <recommendedName>
        <fullName evidence="6 15">DNA topoisomerase 2</fullName>
        <ecNumber evidence="5 15">5.6.2.2</ecNumber>
    </recommendedName>
</protein>
<dbReference type="Gene3D" id="3.30.1360.40">
    <property type="match status" value="1"/>
</dbReference>
<dbReference type="InterPro" id="IPR001154">
    <property type="entry name" value="TopoII_euk"/>
</dbReference>
<feature type="active site" description="O-(5'-phospho-DNA)-tyrosine intermediate" evidence="14">
    <location>
        <position position="759"/>
    </location>
</feature>
<dbReference type="PANTHER" id="PTHR10169:SF38">
    <property type="entry name" value="DNA TOPOISOMERASE 2"/>
    <property type="match status" value="1"/>
</dbReference>
<gene>
    <name evidence="19" type="ORF">SLOPH_312</name>
</gene>
<evidence type="ECO:0000256" key="12">
    <source>
        <dbReference type="ARBA" id="ARBA00023125"/>
    </source>
</evidence>
<dbReference type="AlphaFoldDB" id="S7XSP8"/>
<dbReference type="PRINTS" id="PR00418">
    <property type="entry name" value="TPI2FAMILY"/>
</dbReference>
<dbReference type="GO" id="GO:0005524">
    <property type="term" value="F:ATP binding"/>
    <property type="evidence" value="ECO:0007669"/>
    <property type="project" value="UniProtKB-UniRule"/>
</dbReference>
<dbReference type="PROSITE" id="PS52040">
    <property type="entry name" value="TOPO_IIA"/>
    <property type="match status" value="1"/>
</dbReference>
<name>S7XSP8_SPRLO</name>
<keyword evidence="8 15" id="KW-0547">Nucleotide-binding</keyword>
<dbReference type="FunFam" id="3.40.50.670:FF:000001">
    <property type="entry name" value="DNA topoisomerase 2"/>
    <property type="match status" value="2"/>
</dbReference>
<comment type="cofactor">
    <cofactor evidence="3">
        <name>Mg(2+)</name>
        <dbReference type="ChEBI" id="CHEBI:18420"/>
    </cofactor>
</comment>
<dbReference type="Pfam" id="PF00204">
    <property type="entry name" value="DNA_gyraseB"/>
    <property type="match status" value="1"/>
</dbReference>